<dbReference type="OrthoDB" id="886161at2"/>
<sequence>MTENSGLDKVTDTVSILLDKVPAPIKRNFLKALGQLSTAVIDIPAAWLESKSAEIRATSQARIQIIKSEGNKFSEQIDIPQPYIDKASEKYASKIIKEQINLDDISQKASKELASDDYSKQENSEKEISDDWLNEFENNARQMSSEEMRFIFSKILANEVKNPGNFSIRTIRLISQLDNIAAIHFQKLCSCAISMEVNNDIIDTRVVSLAGNAASNSLTKYGLSFDNLNVLQEYGLIISEFNSYMDYTPSVVTEQNTVALAFKFSNEHFAFLPTDREKYEKNMRLYGVMFSKSGKELYKIIPTEKNITYKKDFEEFLERRFLKLIPVKTN</sequence>
<proteinExistence type="predicted"/>
<evidence type="ECO:0000313" key="1">
    <source>
        <dbReference type="EMBL" id="AYD47395.1"/>
    </source>
</evidence>
<name>A0A386HNK0_9BACT</name>
<keyword evidence="2" id="KW-1185">Reference proteome</keyword>
<protein>
    <submittedName>
        <fullName evidence="1">DUF2806 domain-containing protein</fullName>
    </submittedName>
</protein>
<organism evidence="1 2">
    <name type="scientific">Arachidicoccus soli</name>
    <dbReference type="NCBI Taxonomy" id="2341117"/>
    <lineage>
        <taxon>Bacteria</taxon>
        <taxon>Pseudomonadati</taxon>
        <taxon>Bacteroidota</taxon>
        <taxon>Chitinophagia</taxon>
        <taxon>Chitinophagales</taxon>
        <taxon>Chitinophagaceae</taxon>
        <taxon>Arachidicoccus</taxon>
    </lineage>
</organism>
<dbReference type="Pfam" id="PF10987">
    <property type="entry name" value="DUF2806"/>
    <property type="match status" value="1"/>
</dbReference>
<accession>A0A386HNK0</accession>
<dbReference type="Proteomes" id="UP000266118">
    <property type="component" value="Chromosome"/>
</dbReference>
<dbReference type="KEGG" id="ark:D6B99_07100"/>
<dbReference type="AlphaFoldDB" id="A0A386HNK0"/>
<dbReference type="RefSeq" id="WP_119986469.1">
    <property type="nucleotide sequence ID" value="NZ_CP032489.1"/>
</dbReference>
<dbReference type="InterPro" id="IPR021254">
    <property type="entry name" value="DUF2806"/>
</dbReference>
<dbReference type="EMBL" id="CP032489">
    <property type="protein sequence ID" value="AYD47395.1"/>
    <property type="molecule type" value="Genomic_DNA"/>
</dbReference>
<evidence type="ECO:0000313" key="2">
    <source>
        <dbReference type="Proteomes" id="UP000266118"/>
    </source>
</evidence>
<reference evidence="1 2" key="1">
    <citation type="submission" date="2018-09" db="EMBL/GenBank/DDBJ databases">
        <title>Arachidicoccus sp. nov., a bacterium isolated from soil.</title>
        <authorList>
            <person name="Weon H.-Y."/>
            <person name="Kwon S.-W."/>
            <person name="Lee S.A."/>
        </authorList>
    </citation>
    <scope>NUCLEOTIDE SEQUENCE [LARGE SCALE GENOMIC DNA]</scope>
    <source>
        <strain evidence="1 2">KIS59-12</strain>
    </source>
</reference>
<gene>
    <name evidence="1" type="ORF">D6B99_07100</name>
</gene>